<dbReference type="Pfam" id="PF11720">
    <property type="entry name" value="Inhibitor_I78"/>
    <property type="match status" value="1"/>
</dbReference>
<gene>
    <name evidence="1" type="ORF">QNO04_27945</name>
</gene>
<dbReference type="EMBL" id="JASKMA010000027">
    <property type="protein sequence ID" value="MDT6987294.1"/>
    <property type="molecule type" value="Genomic_DNA"/>
</dbReference>
<proteinExistence type="predicted"/>
<sequence length="80" mass="8790">MAPIPTPPTEPGDSPDAYVGLAADRAEQLARERGWSSVRALAPGTIVTMEYRVGRLNFEVRDGRVAGAWMGLHTSRPRYH</sequence>
<reference evidence="1 2" key="1">
    <citation type="submission" date="2023-05" db="EMBL/GenBank/DDBJ databases">
        <title>Streptomyces fuscus sp. nov., a brown-black pigment producing actinomyces isolated from dry sand of Sea duck farm.</title>
        <authorList>
            <person name="Xie J."/>
            <person name="Shen N."/>
        </authorList>
    </citation>
    <scope>NUCLEOTIDE SEQUENCE [LARGE SCALE GENOMIC DNA]</scope>
    <source>
        <strain evidence="1 2">CGMCC 4.1745</strain>
    </source>
</reference>
<evidence type="ECO:0000313" key="1">
    <source>
        <dbReference type="EMBL" id="MDT6987294.1"/>
    </source>
</evidence>
<name>A0ABU3JZF5_9ACTN</name>
<accession>A0ABU3JZF5</accession>
<protein>
    <submittedName>
        <fullName evidence="1">I78 family peptidase inhibitor</fullName>
    </submittedName>
</protein>
<organism evidence="1 2">
    <name type="scientific">Streptomyces lusitanus</name>
    <dbReference type="NCBI Taxonomy" id="68232"/>
    <lineage>
        <taxon>Bacteria</taxon>
        <taxon>Bacillati</taxon>
        <taxon>Actinomycetota</taxon>
        <taxon>Actinomycetes</taxon>
        <taxon>Kitasatosporales</taxon>
        <taxon>Streptomycetaceae</taxon>
        <taxon>Streptomyces</taxon>
    </lineage>
</organism>
<dbReference type="InterPro" id="IPR021719">
    <property type="entry name" value="Prot_inh_I78"/>
</dbReference>
<keyword evidence="2" id="KW-1185">Reference proteome</keyword>
<evidence type="ECO:0000313" key="2">
    <source>
        <dbReference type="Proteomes" id="UP001249760"/>
    </source>
</evidence>
<comment type="caution">
    <text evidence="1">The sequence shown here is derived from an EMBL/GenBank/DDBJ whole genome shotgun (WGS) entry which is preliminary data.</text>
</comment>
<dbReference type="Proteomes" id="UP001249760">
    <property type="component" value="Unassembled WGS sequence"/>
</dbReference>
<dbReference type="Gene3D" id="3.30.10.10">
    <property type="entry name" value="Trypsin Inhibitor V, subunit A"/>
    <property type="match status" value="1"/>
</dbReference>
<dbReference type="RefSeq" id="WP_395180786.1">
    <property type="nucleotide sequence ID" value="NZ_JASKMA010000027.1"/>
</dbReference>